<accession>A0A0L6V4F2</accession>
<dbReference type="Gene3D" id="2.60.40.3960">
    <property type="entry name" value="Velvet domain"/>
    <property type="match status" value="1"/>
</dbReference>
<evidence type="ECO:0000313" key="2">
    <source>
        <dbReference type="Proteomes" id="UP000037035"/>
    </source>
</evidence>
<dbReference type="InterPro" id="IPR038491">
    <property type="entry name" value="Velvet_dom_sf"/>
</dbReference>
<dbReference type="AlphaFoldDB" id="A0A0L6V4F2"/>
<reference evidence="1 2" key="1">
    <citation type="submission" date="2015-08" db="EMBL/GenBank/DDBJ databases">
        <title>Next Generation Sequencing and Analysis of the Genome of Puccinia sorghi L Schw, the Causal Agent of Maize Common Rust.</title>
        <authorList>
            <person name="Rochi L."/>
            <person name="Burguener G."/>
            <person name="Darino M."/>
            <person name="Turjanski A."/>
            <person name="Kreff E."/>
            <person name="Dieguez M.J."/>
            <person name="Sacco F."/>
        </authorList>
    </citation>
    <scope>NUCLEOTIDE SEQUENCE [LARGE SCALE GENOMIC DNA]</scope>
    <source>
        <strain evidence="1 2">RO10H11247</strain>
    </source>
</reference>
<proteinExistence type="predicted"/>
<name>A0A0L6V4F2_9BASI</name>
<organism evidence="1 2">
    <name type="scientific">Puccinia sorghi</name>
    <dbReference type="NCBI Taxonomy" id="27349"/>
    <lineage>
        <taxon>Eukaryota</taxon>
        <taxon>Fungi</taxon>
        <taxon>Dikarya</taxon>
        <taxon>Basidiomycota</taxon>
        <taxon>Pucciniomycotina</taxon>
        <taxon>Pucciniomycetes</taxon>
        <taxon>Pucciniales</taxon>
        <taxon>Pucciniaceae</taxon>
        <taxon>Puccinia</taxon>
    </lineage>
</organism>
<protein>
    <recommendedName>
        <fullName evidence="3">Velvet domain-containing protein</fullName>
    </recommendedName>
</protein>
<dbReference type="VEuPathDB" id="FungiDB:VP01_2627g2"/>
<dbReference type="EMBL" id="LAVV01007532">
    <property type="protein sequence ID" value="KNZ55633.1"/>
    <property type="molecule type" value="Genomic_DNA"/>
</dbReference>
<sequence>MDCLSSESGALQRACSGSAPFRFAITSEWVLQVIQQPEFGAETPEEVCGPFGLGLPIAPAPVIETALDYCDPESPIAEIQWLFIFGDIGVKSVGRYVLRFALYRLEDSSTEIAHTYTDPHACQLLIKLHVTGFTPLSARLKQLYPQVEIHSPKQPRIFPDTDSV</sequence>
<gene>
    <name evidence="1" type="ORF">VP01_2627g2</name>
</gene>
<comment type="caution">
    <text evidence="1">The sequence shown here is derived from an EMBL/GenBank/DDBJ whole genome shotgun (WGS) entry which is preliminary data.</text>
</comment>
<dbReference type="OrthoDB" id="2498404at2759"/>
<keyword evidence="2" id="KW-1185">Reference proteome</keyword>
<dbReference type="Proteomes" id="UP000037035">
    <property type="component" value="Unassembled WGS sequence"/>
</dbReference>
<evidence type="ECO:0000313" key="1">
    <source>
        <dbReference type="EMBL" id="KNZ55633.1"/>
    </source>
</evidence>
<evidence type="ECO:0008006" key="3">
    <source>
        <dbReference type="Google" id="ProtNLM"/>
    </source>
</evidence>